<accession>A0A1Y1XU20</accession>
<dbReference type="GO" id="GO:0005737">
    <property type="term" value="C:cytoplasm"/>
    <property type="evidence" value="ECO:0007669"/>
    <property type="project" value="InterPro"/>
</dbReference>
<dbReference type="SMART" id="SM01131">
    <property type="entry name" value="DHHA2"/>
    <property type="match status" value="1"/>
</dbReference>
<name>A0A1Y1XU20_9FUNG</name>
<protein>
    <submittedName>
        <fullName evidence="2">DHH phosphoesterase</fullName>
    </submittedName>
</protein>
<evidence type="ECO:0000259" key="1">
    <source>
        <dbReference type="SMART" id="SM01131"/>
    </source>
</evidence>
<dbReference type="InParanoid" id="A0A1Y1XU20"/>
<dbReference type="Gene3D" id="3.10.310.20">
    <property type="entry name" value="DHHA2 domain"/>
    <property type="match status" value="1"/>
</dbReference>
<dbReference type="SUPFAM" id="SSF64182">
    <property type="entry name" value="DHH phosphoesterases"/>
    <property type="match status" value="1"/>
</dbReference>
<dbReference type="OrthoDB" id="374045at2759"/>
<dbReference type="PANTHER" id="PTHR12112:SF39">
    <property type="entry name" value="EG:152A3.5 PROTEIN (FBGN0003116_PN PROTEIN)"/>
    <property type="match status" value="1"/>
</dbReference>
<dbReference type="GO" id="GO:0004309">
    <property type="term" value="F:exopolyphosphatase activity"/>
    <property type="evidence" value="ECO:0007669"/>
    <property type="project" value="TreeGrafter"/>
</dbReference>
<feature type="domain" description="DHHA2" evidence="1">
    <location>
        <begin position="235"/>
        <end position="382"/>
    </location>
</feature>
<dbReference type="Gene3D" id="3.90.1640.10">
    <property type="entry name" value="inorganic pyrophosphatase (n-terminal core)"/>
    <property type="match status" value="1"/>
</dbReference>
<keyword evidence="3" id="KW-1185">Reference proteome</keyword>
<dbReference type="InterPro" id="IPR038763">
    <property type="entry name" value="DHH_sf"/>
</dbReference>
<dbReference type="InterPro" id="IPR004097">
    <property type="entry name" value="DHHA2"/>
</dbReference>
<proteinExistence type="predicted"/>
<dbReference type="STRING" id="1314790.A0A1Y1XU20"/>
<dbReference type="FunCoup" id="A0A1Y1XU20">
    <property type="interactions" value="429"/>
</dbReference>
<comment type="caution">
    <text evidence="2">The sequence shown here is derived from an EMBL/GenBank/DDBJ whole genome shotgun (WGS) entry which is preliminary data.</text>
</comment>
<organism evidence="2 3">
    <name type="scientific">Basidiobolus meristosporus CBS 931.73</name>
    <dbReference type="NCBI Taxonomy" id="1314790"/>
    <lineage>
        <taxon>Eukaryota</taxon>
        <taxon>Fungi</taxon>
        <taxon>Fungi incertae sedis</taxon>
        <taxon>Zoopagomycota</taxon>
        <taxon>Entomophthoromycotina</taxon>
        <taxon>Basidiobolomycetes</taxon>
        <taxon>Basidiobolales</taxon>
        <taxon>Basidiobolaceae</taxon>
        <taxon>Basidiobolus</taxon>
    </lineage>
</organism>
<dbReference type="PANTHER" id="PTHR12112">
    <property type="entry name" value="BNIP - RELATED"/>
    <property type="match status" value="1"/>
</dbReference>
<dbReference type="EMBL" id="MCFE01000498">
    <property type="protein sequence ID" value="ORX88784.1"/>
    <property type="molecule type" value="Genomic_DNA"/>
</dbReference>
<reference evidence="2 3" key="1">
    <citation type="submission" date="2016-07" db="EMBL/GenBank/DDBJ databases">
        <title>Pervasive Adenine N6-methylation of Active Genes in Fungi.</title>
        <authorList>
            <consortium name="DOE Joint Genome Institute"/>
            <person name="Mondo S.J."/>
            <person name="Dannebaum R.O."/>
            <person name="Kuo R.C."/>
            <person name="Labutti K."/>
            <person name="Haridas S."/>
            <person name="Kuo A."/>
            <person name="Salamov A."/>
            <person name="Ahrendt S.R."/>
            <person name="Lipzen A."/>
            <person name="Sullivan W."/>
            <person name="Andreopoulos W.B."/>
            <person name="Clum A."/>
            <person name="Lindquist E."/>
            <person name="Daum C."/>
            <person name="Ramamoorthy G.K."/>
            <person name="Gryganskyi A."/>
            <person name="Culley D."/>
            <person name="Magnuson J.K."/>
            <person name="James T.Y."/>
            <person name="O'Malley M.A."/>
            <person name="Stajich J.E."/>
            <person name="Spatafora J.W."/>
            <person name="Visel A."/>
            <person name="Grigoriev I.V."/>
        </authorList>
    </citation>
    <scope>NUCLEOTIDE SEQUENCE [LARGE SCALE GENOMIC DNA]</scope>
    <source>
        <strain evidence="2 3">CBS 931.73</strain>
    </source>
</reference>
<dbReference type="AlphaFoldDB" id="A0A1Y1XU20"/>
<evidence type="ECO:0000313" key="2">
    <source>
        <dbReference type="EMBL" id="ORX88784.1"/>
    </source>
</evidence>
<gene>
    <name evidence="2" type="ORF">K493DRAFT_319205</name>
</gene>
<dbReference type="Proteomes" id="UP000193498">
    <property type="component" value="Unassembled WGS sequence"/>
</dbReference>
<dbReference type="Pfam" id="PF02833">
    <property type="entry name" value="DHHA2"/>
    <property type="match status" value="1"/>
</dbReference>
<dbReference type="InterPro" id="IPR038222">
    <property type="entry name" value="DHHA2_dom_sf"/>
</dbReference>
<evidence type="ECO:0000313" key="3">
    <source>
        <dbReference type="Proteomes" id="UP000193498"/>
    </source>
</evidence>
<sequence>MPGSDFHLFLANLSLVARGGTRSKEEVYRVIIGNEAADLDSMASSLLHGYLHQRLEPADSKVTWLPVINIPRDEFVLRTECTYVFNKCGIKTDELVFIDEIDLKSLASAATLELVIVDHNKLAPKQDYLGDYVKGILDHHKDEGLYLDAQPRIIEVVGSCTTLIISHWLSSCTSNHKTYLCNETAMLALGPILLDTINLDEHYDRVRPKDSEVAKTLIEYLIDTPMDFPGAQQYYTEIREAKFNIHHLPSRDLLRKDYKEWKISGYPIGISTVTWSLDAWLERDGEQEFTKAVESYAREHSLDLLGIMTAFENKDTQDFARQLVLYLNNDKLNDLPGRLESTELKLQKKDSVLIGRKPFYAYEQMNVHCSRKQVQPIVKDAIQSL</sequence>